<accession>A0A8J6L826</accession>
<keyword evidence="3" id="KW-1185">Reference proteome</keyword>
<feature type="region of interest" description="Disordered" evidence="1">
    <location>
        <begin position="118"/>
        <end position="149"/>
    </location>
</feature>
<evidence type="ECO:0000313" key="3">
    <source>
        <dbReference type="Proteomes" id="UP000719412"/>
    </source>
</evidence>
<evidence type="ECO:0000313" key="2">
    <source>
        <dbReference type="EMBL" id="KAH0811325.1"/>
    </source>
</evidence>
<evidence type="ECO:0000256" key="1">
    <source>
        <dbReference type="SAM" id="MobiDB-lite"/>
    </source>
</evidence>
<proteinExistence type="predicted"/>
<dbReference type="AlphaFoldDB" id="A0A8J6L826"/>
<dbReference type="Proteomes" id="UP000719412">
    <property type="component" value="Unassembled WGS sequence"/>
</dbReference>
<protein>
    <submittedName>
        <fullName evidence="2">Uncharacterized protein</fullName>
    </submittedName>
</protein>
<name>A0A8J6L826_TENMO</name>
<organism evidence="2 3">
    <name type="scientific">Tenebrio molitor</name>
    <name type="common">Yellow mealworm beetle</name>
    <dbReference type="NCBI Taxonomy" id="7067"/>
    <lineage>
        <taxon>Eukaryota</taxon>
        <taxon>Metazoa</taxon>
        <taxon>Ecdysozoa</taxon>
        <taxon>Arthropoda</taxon>
        <taxon>Hexapoda</taxon>
        <taxon>Insecta</taxon>
        <taxon>Pterygota</taxon>
        <taxon>Neoptera</taxon>
        <taxon>Endopterygota</taxon>
        <taxon>Coleoptera</taxon>
        <taxon>Polyphaga</taxon>
        <taxon>Cucujiformia</taxon>
        <taxon>Tenebrionidae</taxon>
        <taxon>Tenebrio</taxon>
    </lineage>
</organism>
<gene>
    <name evidence="2" type="ORF">GEV33_011466</name>
</gene>
<reference evidence="2" key="2">
    <citation type="submission" date="2021-08" db="EMBL/GenBank/DDBJ databases">
        <authorList>
            <person name="Eriksson T."/>
        </authorList>
    </citation>
    <scope>NUCLEOTIDE SEQUENCE</scope>
    <source>
        <strain evidence="2">Stoneville</strain>
        <tissue evidence="2">Whole head</tissue>
    </source>
</reference>
<dbReference type="EMBL" id="JABDTM020026887">
    <property type="protein sequence ID" value="KAH0811325.1"/>
    <property type="molecule type" value="Genomic_DNA"/>
</dbReference>
<feature type="compositionally biased region" description="Basic and acidic residues" evidence="1">
    <location>
        <begin position="135"/>
        <end position="148"/>
    </location>
</feature>
<reference evidence="2" key="1">
    <citation type="journal article" date="2020" name="J Insects Food Feed">
        <title>The yellow mealworm (Tenebrio molitor) genome: a resource for the emerging insects as food and feed industry.</title>
        <authorList>
            <person name="Eriksson T."/>
            <person name="Andere A."/>
            <person name="Kelstrup H."/>
            <person name="Emery V."/>
            <person name="Picard C."/>
        </authorList>
    </citation>
    <scope>NUCLEOTIDE SEQUENCE</scope>
    <source>
        <strain evidence="2">Stoneville</strain>
        <tissue evidence="2">Whole head</tissue>
    </source>
</reference>
<comment type="caution">
    <text evidence="2">The sequence shown here is derived from an EMBL/GenBank/DDBJ whole genome shotgun (WGS) entry which is preliminary data.</text>
</comment>
<sequence length="270" mass="30797">MEPLVVFEVFAVTDFHGDSFCPRLLGVAARHRKLDGSSFWEYGRWDRSNRVRPELIKTSTHGIPAREAESSLQLPWFVKSSLSTREKSNPQARTRPSFRGCDRWERCVRFLSTEDDLRQLPAPDEDREQSTSNCPHKETHSPRNRDRSSTIGIVDFGDFIHCANLTVGLAPGSGVTGGSAAGGTISQYSRSKPDQIRSFSRIDIKEKHIKGLGISAVVELFSKKKFQRTGKSVTPVHLKPVRKWRKWRWRCFKNGRKSRRLQRPGFQTGM</sequence>